<keyword evidence="3" id="KW-1185">Reference proteome</keyword>
<organism evidence="2 4">
    <name type="scientific">Sulfuracidifex tepidarius</name>
    <dbReference type="NCBI Taxonomy" id="1294262"/>
    <lineage>
        <taxon>Archaea</taxon>
        <taxon>Thermoproteota</taxon>
        <taxon>Thermoprotei</taxon>
        <taxon>Sulfolobales</taxon>
        <taxon>Sulfolobaceae</taxon>
        <taxon>Sulfuracidifex</taxon>
    </lineage>
</organism>
<accession>A0A510DZK0</accession>
<evidence type="ECO:0000313" key="1">
    <source>
        <dbReference type="EMBL" id="BBG22812.1"/>
    </source>
</evidence>
<gene>
    <name evidence="1" type="ORF">IC006_0096</name>
    <name evidence="2" type="ORF">IC007_0094</name>
</gene>
<dbReference type="RefSeq" id="WP_256202515.1">
    <property type="nucleotide sequence ID" value="NZ_AP018929.1"/>
</dbReference>
<evidence type="ECO:0000313" key="3">
    <source>
        <dbReference type="Proteomes" id="UP000322983"/>
    </source>
</evidence>
<name>A0A510DZK0_9CREN</name>
<reference evidence="2 3" key="2">
    <citation type="journal article" date="2020" name="Int. J. Syst. Evol. Microbiol.">
        <title>Sulfuracidifex tepidarius gen. nov., sp. nov. and transfer of Sulfolobus metallicus Huber and Stetter 1992 to the genus Sulfuracidifex as Sulfuracidifex metallicus comb. nov.</title>
        <authorList>
            <person name="Itoh T."/>
            <person name="Miura T."/>
            <person name="Sakai H.D."/>
            <person name="Kato S."/>
            <person name="Ohkuma M."/>
            <person name="Takashina T."/>
        </authorList>
    </citation>
    <scope>NUCLEOTIDE SEQUENCE</scope>
    <source>
        <strain evidence="1 3">IC-006</strain>
        <strain evidence="2">IC-007</strain>
    </source>
</reference>
<dbReference type="GeneID" id="77385739"/>
<evidence type="ECO:0000313" key="2">
    <source>
        <dbReference type="EMBL" id="BBG25589.1"/>
    </source>
</evidence>
<evidence type="ECO:0000313" key="4">
    <source>
        <dbReference type="Proteomes" id="UP000325030"/>
    </source>
</evidence>
<dbReference type="EMBL" id="AP018929">
    <property type="protein sequence ID" value="BBG22812.1"/>
    <property type="molecule type" value="Genomic_DNA"/>
</dbReference>
<sequence length="44" mass="5029">MVSRGMNASGVLPHDFQLTYHLQVEDTEPLVMTSNLQWKVRVLS</sequence>
<dbReference type="AlphaFoldDB" id="A0A510DZK0"/>
<dbReference type="Proteomes" id="UP000325030">
    <property type="component" value="Chromosome"/>
</dbReference>
<dbReference type="EMBL" id="AP018930">
    <property type="protein sequence ID" value="BBG25589.1"/>
    <property type="molecule type" value="Genomic_DNA"/>
</dbReference>
<accession>A0A510DRM5</accession>
<dbReference type="Proteomes" id="UP000322983">
    <property type="component" value="Chromosome"/>
</dbReference>
<reference evidence="4" key="1">
    <citation type="submission" date="2018-09" db="EMBL/GenBank/DDBJ databases">
        <title>Complete Genome Sequencing of Sulfolobus sp. JCM 16834.</title>
        <authorList>
            <person name="Kato S."/>
            <person name="Itoh T."/>
            <person name="Ohkuma M."/>
        </authorList>
    </citation>
    <scope>NUCLEOTIDE SEQUENCE [LARGE SCALE GENOMIC DNA]</scope>
    <source>
        <strain evidence="4">IC-007</strain>
    </source>
</reference>
<protein>
    <submittedName>
        <fullName evidence="2">Uncharacterized protein</fullName>
    </submittedName>
</protein>
<proteinExistence type="predicted"/>
<dbReference type="KEGG" id="step:IC006_0096"/>